<feature type="transmembrane region" description="Helical" evidence="6">
    <location>
        <begin position="106"/>
        <end position="128"/>
    </location>
</feature>
<dbReference type="AlphaFoldDB" id="A0A0M1NKB5"/>
<keyword evidence="8" id="KW-1185">Reference proteome</keyword>
<dbReference type="GO" id="GO:0033228">
    <property type="term" value="P:cysteine export across plasma membrane"/>
    <property type="evidence" value="ECO:0007669"/>
    <property type="project" value="TreeGrafter"/>
</dbReference>
<dbReference type="PATRIC" id="fig|1705565.3.peg.5915"/>
<dbReference type="InterPro" id="IPR001123">
    <property type="entry name" value="LeuE-type"/>
</dbReference>
<evidence type="ECO:0000256" key="5">
    <source>
        <dbReference type="ARBA" id="ARBA00023136"/>
    </source>
</evidence>
<accession>A0A0M1NKB5</accession>
<name>A0A0M1NKB5_9BACL</name>
<keyword evidence="4 6" id="KW-1133">Transmembrane helix</keyword>
<dbReference type="Pfam" id="PF01810">
    <property type="entry name" value="LysE"/>
    <property type="match status" value="1"/>
</dbReference>
<evidence type="ECO:0000256" key="4">
    <source>
        <dbReference type="ARBA" id="ARBA00022989"/>
    </source>
</evidence>
<feature type="transmembrane region" description="Helical" evidence="6">
    <location>
        <begin position="6"/>
        <end position="25"/>
    </location>
</feature>
<proteinExistence type="predicted"/>
<feature type="transmembrane region" description="Helical" evidence="6">
    <location>
        <begin position="67"/>
        <end position="85"/>
    </location>
</feature>
<comment type="caution">
    <text evidence="7">The sequence shown here is derived from an EMBL/GenBank/DDBJ whole genome shotgun (WGS) entry which is preliminary data.</text>
</comment>
<keyword evidence="2" id="KW-1003">Cell membrane</keyword>
<comment type="subcellular location">
    <subcellularLocation>
        <location evidence="1">Cell membrane</location>
        <topology evidence="1">Multi-pass membrane protein</topology>
    </subcellularLocation>
</comment>
<evidence type="ECO:0000256" key="1">
    <source>
        <dbReference type="ARBA" id="ARBA00004651"/>
    </source>
</evidence>
<dbReference type="Proteomes" id="UP000036932">
    <property type="component" value="Unassembled WGS sequence"/>
</dbReference>
<dbReference type="PANTHER" id="PTHR30086">
    <property type="entry name" value="ARGININE EXPORTER PROTEIN ARGO"/>
    <property type="match status" value="1"/>
</dbReference>
<feature type="transmembrane region" description="Helical" evidence="6">
    <location>
        <begin position="134"/>
        <end position="156"/>
    </location>
</feature>
<dbReference type="EMBL" id="LIUT01000003">
    <property type="protein sequence ID" value="KOR82547.1"/>
    <property type="molecule type" value="Genomic_DNA"/>
</dbReference>
<keyword evidence="3 6" id="KW-0812">Transmembrane</keyword>
<dbReference type="GO" id="GO:0015171">
    <property type="term" value="F:amino acid transmembrane transporter activity"/>
    <property type="evidence" value="ECO:0007669"/>
    <property type="project" value="TreeGrafter"/>
</dbReference>
<dbReference type="RefSeq" id="WP_054404162.1">
    <property type="nucleotide sequence ID" value="NZ_LIUT01000003.1"/>
</dbReference>
<feature type="transmembrane region" description="Helical" evidence="6">
    <location>
        <begin position="177"/>
        <end position="196"/>
    </location>
</feature>
<evidence type="ECO:0000256" key="6">
    <source>
        <dbReference type="SAM" id="Phobius"/>
    </source>
</evidence>
<organism evidence="7 8">
    <name type="scientific">Paenibacillus solani</name>
    <dbReference type="NCBI Taxonomy" id="1705565"/>
    <lineage>
        <taxon>Bacteria</taxon>
        <taxon>Bacillati</taxon>
        <taxon>Bacillota</taxon>
        <taxon>Bacilli</taxon>
        <taxon>Bacillales</taxon>
        <taxon>Paenibacillaceae</taxon>
        <taxon>Paenibacillus</taxon>
    </lineage>
</organism>
<dbReference type="GO" id="GO:0005886">
    <property type="term" value="C:plasma membrane"/>
    <property type="evidence" value="ECO:0007669"/>
    <property type="project" value="UniProtKB-SubCell"/>
</dbReference>
<keyword evidence="5 6" id="KW-0472">Membrane</keyword>
<reference evidence="8" key="1">
    <citation type="submission" date="2015-08" db="EMBL/GenBank/DDBJ databases">
        <title>Genome sequencing project for genomic taxonomy and phylogenomics of Bacillus-like bacteria.</title>
        <authorList>
            <person name="Liu B."/>
            <person name="Wang J."/>
            <person name="Zhu Y."/>
            <person name="Liu G."/>
            <person name="Chen Q."/>
            <person name="Chen Z."/>
            <person name="Lan J."/>
            <person name="Che J."/>
            <person name="Ge C."/>
            <person name="Shi H."/>
            <person name="Pan Z."/>
            <person name="Liu X."/>
        </authorList>
    </citation>
    <scope>NUCLEOTIDE SEQUENCE [LARGE SCALE GENOMIC DNA]</scope>
    <source>
        <strain evidence="8">FJAT-22460</strain>
    </source>
</reference>
<evidence type="ECO:0000256" key="2">
    <source>
        <dbReference type="ARBA" id="ARBA00022475"/>
    </source>
</evidence>
<gene>
    <name evidence="7" type="ORF">AM231_19765</name>
</gene>
<sequence length="198" mass="21718">MNLYSFLIYCFVVTFSPGPSNIVILSSVQHSGMKKTLRYIAGASVAFFLLIAASVVLGQLLSSSMPIILWILRIVGCLFMLYLTYQVYTMDVSRSGSNQTASFASGFLMQFLNPKVVLFTLTVIPSYVMPYYTAGSVISAFVVVVSLIGLSAYMTWAVCGSLFQGIMQKYRRTTNTILALFLLYSAIVVSGIPELIKG</sequence>
<protein>
    <submittedName>
        <fullName evidence="7">Lysine transporter LysE</fullName>
    </submittedName>
</protein>
<evidence type="ECO:0000313" key="8">
    <source>
        <dbReference type="Proteomes" id="UP000036932"/>
    </source>
</evidence>
<dbReference type="OrthoDB" id="198428at2"/>
<evidence type="ECO:0000313" key="7">
    <source>
        <dbReference type="EMBL" id="KOR82547.1"/>
    </source>
</evidence>
<dbReference type="PANTHER" id="PTHR30086:SF20">
    <property type="entry name" value="ARGININE EXPORTER PROTEIN ARGO-RELATED"/>
    <property type="match status" value="1"/>
</dbReference>
<feature type="transmembrane region" description="Helical" evidence="6">
    <location>
        <begin position="37"/>
        <end position="61"/>
    </location>
</feature>
<evidence type="ECO:0000256" key="3">
    <source>
        <dbReference type="ARBA" id="ARBA00022692"/>
    </source>
</evidence>